<organism evidence="3 4">
    <name type="scientific">Luteimicrobium album</name>
    <dbReference type="NCBI Taxonomy" id="1054550"/>
    <lineage>
        <taxon>Bacteria</taxon>
        <taxon>Bacillati</taxon>
        <taxon>Actinomycetota</taxon>
        <taxon>Actinomycetes</taxon>
        <taxon>Micrococcales</taxon>
        <taxon>Luteimicrobium</taxon>
    </lineage>
</organism>
<name>A0ABQ6I0I6_9MICO</name>
<comment type="caution">
    <text evidence="3">The sequence shown here is derived from an EMBL/GenBank/DDBJ whole genome shotgun (WGS) entry which is preliminary data.</text>
</comment>
<protein>
    <recommendedName>
        <fullName evidence="5">Lipoprotein</fullName>
    </recommendedName>
</protein>
<gene>
    <name evidence="3" type="ORF">GCM10025864_12330</name>
</gene>
<feature type="region of interest" description="Disordered" evidence="1">
    <location>
        <begin position="29"/>
        <end position="48"/>
    </location>
</feature>
<reference evidence="4" key="1">
    <citation type="journal article" date="2019" name="Int. J. Syst. Evol. Microbiol.">
        <title>The Global Catalogue of Microorganisms (GCM) 10K type strain sequencing project: providing services to taxonomists for standard genome sequencing and annotation.</title>
        <authorList>
            <consortium name="The Broad Institute Genomics Platform"/>
            <consortium name="The Broad Institute Genome Sequencing Center for Infectious Disease"/>
            <person name="Wu L."/>
            <person name="Ma J."/>
        </authorList>
    </citation>
    <scope>NUCLEOTIDE SEQUENCE [LARGE SCALE GENOMIC DNA]</scope>
    <source>
        <strain evidence="4">NBRC 106348</strain>
    </source>
</reference>
<evidence type="ECO:0000256" key="1">
    <source>
        <dbReference type="SAM" id="MobiDB-lite"/>
    </source>
</evidence>
<dbReference type="PROSITE" id="PS51257">
    <property type="entry name" value="PROKAR_LIPOPROTEIN"/>
    <property type="match status" value="1"/>
</dbReference>
<feature type="signal peptide" evidence="2">
    <location>
        <begin position="1"/>
        <end position="21"/>
    </location>
</feature>
<evidence type="ECO:0008006" key="5">
    <source>
        <dbReference type="Google" id="ProtNLM"/>
    </source>
</evidence>
<evidence type="ECO:0000313" key="4">
    <source>
        <dbReference type="Proteomes" id="UP001157091"/>
    </source>
</evidence>
<feature type="region of interest" description="Disordered" evidence="1">
    <location>
        <begin position="171"/>
        <end position="193"/>
    </location>
</feature>
<proteinExistence type="predicted"/>
<keyword evidence="4" id="KW-1185">Reference proteome</keyword>
<feature type="chain" id="PRO_5045984736" description="Lipoprotein" evidence="2">
    <location>
        <begin position="22"/>
        <end position="193"/>
    </location>
</feature>
<keyword evidence="2" id="KW-0732">Signal</keyword>
<evidence type="ECO:0000313" key="3">
    <source>
        <dbReference type="EMBL" id="GMA23474.1"/>
    </source>
</evidence>
<evidence type="ECO:0000256" key="2">
    <source>
        <dbReference type="SAM" id="SignalP"/>
    </source>
</evidence>
<dbReference type="RefSeq" id="WP_284292483.1">
    <property type="nucleotide sequence ID" value="NZ_BSUK01000001.1"/>
</dbReference>
<sequence length="193" mass="19434">MTKLKQIAIALPVAAIISALAACSSANDGVAGSEGSGADGSRARLYNSPEDMASDSSAVIVGTVSGTRTVDDIDATTDFTLSDLRVDKVLKGGFAEGASITVRQLGSKEQAPPATLLKPGSEYLLYLTASGLDGDLAKQYYVTGGNAGLYAASANSTASTRANLAADDAGFAQVDPEPGENLPESLTAESALG</sequence>
<dbReference type="Proteomes" id="UP001157091">
    <property type="component" value="Unassembled WGS sequence"/>
</dbReference>
<accession>A0ABQ6I0I6</accession>
<dbReference type="EMBL" id="BSUK01000001">
    <property type="protein sequence ID" value="GMA23474.1"/>
    <property type="molecule type" value="Genomic_DNA"/>
</dbReference>